<feature type="domain" description="Multidrug resistance protein MdtA-like alpha-helical hairpin" evidence="3">
    <location>
        <begin position="109"/>
        <end position="166"/>
    </location>
</feature>
<sequence>MNRHKRIAPLALLSVVVGFGALLGAWKYSAVKEAAAASASQPEPMETVTAVAAVAREQRPTTTAVGTVLALRSVSLRNELPGTVQRVNLTPGEIVEAGTVLVALDVSVEEAELAANKAQAQLADTVYRRLSRLRESGAVSQDELDRAKAELDVAQAGIRRARAVIARKTIRAPFRARVGIADLHPGQYLDQGTLLTTLQGVGNGVHVDFTVAQQVAAQLREGEPVEILAGATAQPAGATIVALDARVDPETRNAAVRALIGGADSTPTPGASVQVRVPVGPSRPAVTVPVSALRRGPEGDRVFVIEQDAGGNSRARQRRVQAGAVLGDSVVIEQGLETGEQVAATGSFKLYDGVLVSVATEQLASTAATTSAGSL</sequence>
<dbReference type="Gene3D" id="1.10.287.470">
    <property type="entry name" value="Helix hairpin bin"/>
    <property type="match status" value="1"/>
</dbReference>
<comment type="similarity">
    <text evidence="1">Belongs to the membrane fusion protein (MFP) (TC 8.A.1) family.</text>
</comment>
<dbReference type="InterPro" id="IPR058627">
    <property type="entry name" value="MdtA-like_C"/>
</dbReference>
<keyword evidence="7" id="KW-1185">Reference proteome</keyword>
<dbReference type="PANTHER" id="PTHR30469:SF11">
    <property type="entry name" value="BLL4320 PROTEIN"/>
    <property type="match status" value="1"/>
</dbReference>
<dbReference type="Pfam" id="PF25967">
    <property type="entry name" value="RND-MFP_C"/>
    <property type="match status" value="1"/>
</dbReference>
<evidence type="ECO:0000256" key="2">
    <source>
        <dbReference type="SAM" id="Coils"/>
    </source>
</evidence>
<evidence type="ECO:0000256" key="1">
    <source>
        <dbReference type="ARBA" id="ARBA00009477"/>
    </source>
</evidence>
<dbReference type="Gene3D" id="2.40.420.20">
    <property type="match status" value="1"/>
</dbReference>
<dbReference type="Gene3D" id="2.40.50.100">
    <property type="match status" value="1"/>
</dbReference>
<gene>
    <name evidence="6" type="ORF">ACFQBM_07760</name>
</gene>
<dbReference type="InterPro" id="IPR006143">
    <property type="entry name" value="RND_pump_MFP"/>
</dbReference>
<organism evidence="6 7">
    <name type="scientific">Microbulbifer taiwanensis</name>
    <dbReference type="NCBI Taxonomy" id="986746"/>
    <lineage>
        <taxon>Bacteria</taxon>
        <taxon>Pseudomonadati</taxon>
        <taxon>Pseudomonadota</taxon>
        <taxon>Gammaproteobacteria</taxon>
        <taxon>Cellvibrionales</taxon>
        <taxon>Microbulbiferaceae</taxon>
        <taxon>Microbulbifer</taxon>
    </lineage>
</organism>
<dbReference type="SUPFAM" id="SSF111369">
    <property type="entry name" value="HlyD-like secretion proteins"/>
    <property type="match status" value="1"/>
</dbReference>
<dbReference type="Gene3D" id="2.40.30.170">
    <property type="match status" value="1"/>
</dbReference>
<evidence type="ECO:0000259" key="3">
    <source>
        <dbReference type="Pfam" id="PF25876"/>
    </source>
</evidence>
<name>A0ABW1YKB2_9GAMM</name>
<comment type="caution">
    <text evidence="6">The sequence shown here is derived from an EMBL/GenBank/DDBJ whole genome shotgun (WGS) entry which is preliminary data.</text>
</comment>
<protein>
    <submittedName>
        <fullName evidence="6">Efflux RND transporter periplasmic adaptor subunit</fullName>
    </submittedName>
</protein>
<dbReference type="RefSeq" id="WP_193189347.1">
    <property type="nucleotide sequence ID" value="NZ_JACZFR010000006.1"/>
</dbReference>
<dbReference type="Pfam" id="PF25954">
    <property type="entry name" value="Beta-barrel_RND_2"/>
    <property type="match status" value="1"/>
</dbReference>
<evidence type="ECO:0000313" key="6">
    <source>
        <dbReference type="EMBL" id="MFC6633169.1"/>
    </source>
</evidence>
<dbReference type="EMBL" id="JBHSVR010000001">
    <property type="protein sequence ID" value="MFC6633169.1"/>
    <property type="molecule type" value="Genomic_DNA"/>
</dbReference>
<dbReference type="InterPro" id="IPR058624">
    <property type="entry name" value="MdtA-like_HH"/>
</dbReference>
<dbReference type="InterPro" id="IPR058792">
    <property type="entry name" value="Beta-barrel_RND_2"/>
</dbReference>
<feature type="coiled-coil region" evidence="2">
    <location>
        <begin position="101"/>
        <end position="164"/>
    </location>
</feature>
<keyword evidence="2" id="KW-0175">Coiled coil</keyword>
<proteinExistence type="inferred from homology"/>
<evidence type="ECO:0000259" key="5">
    <source>
        <dbReference type="Pfam" id="PF25967"/>
    </source>
</evidence>
<reference evidence="7" key="1">
    <citation type="journal article" date="2019" name="Int. J. Syst. Evol. Microbiol.">
        <title>The Global Catalogue of Microorganisms (GCM) 10K type strain sequencing project: providing services to taxonomists for standard genome sequencing and annotation.</title>
        <authorList>
            <consortium name="The Broad Institute Genomics Platform"/>
            <consortium name="The Broad Institute Genome Sequencing Center for Infectious Disease"/>
            <person name="Wu L."/>
            <person name="Ma J."/>
        </authorList>
    </citation>
    <scope>NUCLEOTIDE SEQUENCE [LARGE SCALE GENOMIC DNA]</scope>
    <source>
        <strain evidence="7">CGMCC 1.13718</strain>
    </source>
</reference>
<dbReference type="NCBIfam" id="TIGR01730">
    <property type="entry name" value="RND_mfp"/>
    <property type="match status" value="1"/>
</dbReference>
<evidence type="ECO:0000259" key="4">
    <source>
        <dbReference type="Pfam" id="PF25954"/>
    </source>
</evidence>
<dbReference type="Proteomes" id="UP001596425">
    <property type="component" value="Unassembled WGS sequence"/>
</dbReference>
<feature type="domain" description="CusB-like beta-barrel" evidence="4">
    <location>
        <begin position="207"/>
        <end position="277"/>
    </location>
</feature>
<accession>A0ABW1YKB2</accession>
<dbReference type="Pfam" id="PF25876">
    <property type="entry name" value="HH_MFP_RND"/>
    <property type="match status" value="1"/>
</dbReference>
<feature type="domain" description="Multidrug resistance protein MdtA-like C-terminal permuted SH3" evidence="5">
    <location>
        <begin position="285"/>
        <end position="342"/>
    </location>
</feature>
<evidence type="ECO:0000313" key="7">
    <source>
        <dbReference type="Proteomes" id="UP001596425"/>
    </source>
</evidence>
<dbReference type="PANTHER" id="PTHR30469">
    <property type="entry name" value="MULTIDRUG RESISTANCE PROTEIN MDTA"/>
    <property type="match status" value="1"/>
</dbReference>